<feature type="chain" id="PRO_5035306096" description="lysozyme" evidence="13">
    <location>
        <begin position="31"/>
        <end position="645"/>
    </location>
</feature>
<comment type="function">
    <text evidence="11">This enzyme has both lysozyme (acetylmuramidase) and diacetylmuramidase activities.</text>
</comment>
<keyword evidence="5" id="KW-0964">Secreted</keyword>
<dbReference type="RefSeq" id="WP_203832115.1">
    <property type="nucleotide sequence ID" value="NZ_BONH01000028.1"/>
</dbReference>
<dbReference type="SUPFAM" id="SSF51445">
    <property type="entry name" value="(Trans)glycosidases"/>
    <property type="match status" value="1"/>
</dbReference>
<dbReference type="GO" id="GO:0003796">
    <property type="term" value="F:lysozyme activity"/>
    <property type="evidence" value="ECO:0007669"/>
    <property type="project" value="UniProtKB-EC"/>
</dbReference>
<name>A0A8J3KK76_9ACTN</name>
<feature type="compositionally biased region" description="Pro residues" evidence="12">
    <location>
        <begin position="547"/>
        <end position="561"/>
    </location>
</feature>
<keyword evidence="7" id="KW-0081">Bacteriolytic enzyme</keyword>
<evidence type="ECO:0000256" key="13">
    <source>
        <dbReference type="SAM" id="SignalP"/>
    </source>
</evidence>
<evidence type="ECO:0000313" key="15">
    <source>
        <dbReference type="Proteomes" id="UP000659904"/>
    </source>
</evidence>
<accession>A0A8J3KK76</accession>
<feature type="compositionally biased region" description="Low complexity" evidence="12">
    <location>
        <begin position="562"/>
        <end position="588"/>
    </location>
</feature>
<evidence type="ECO:0000313" key="14">
    <source>
        <dbReference type="EMBL" id="GIG00359.1"/>
    </source>
</evidence>
<evidence type="ECO:0000256" key="5">
    <source>
        <dbReference type="ARBA" id="ARBA00022525"/>
    </source>
</evidence>
<dbReference type="AlphaFoldDB" id="A0A8J3KK76"/>
<keyword evidence="9" id="KW-1015">Disulfide bond</keyword>
<keyword evidence="6" id="KW-0929">Antimicrobial</keyword>
<dbReference type="GO" id="GO:0042742">
    <property type="term" value="P:defense response to bacterium"/>
    <property type="evidence" value="ECO:0007669"/>
    <property type="project" value="UniProtKB-KW"/>
</dbReference>
<dbReference type="InterPro" id="IPR017853">
    <property type="entry name" value="GH"/>
</dbReference>
<evidence type="ECO:0000256" key="4">
    <source>
        <dbReference type="ARBA" id="ARBA00012732"/>
    </source>
</evidence>
<dbReference type="PANTHER" id="PTHR34135:SF2">
    <property type="entry name" value="LYSOZYME"/>
    <property type="match status" value="1"/>
</dbReference>
<evidence type="ECO:0000256" key="12">
    <source>
        <dbReference type="SAM" id="MobiDB-lite"/>
    </source>
</evidence>
<dbReference type="FunFam" id="3.20.20.80:FF:000060">
    <property type="entry name" value="Lysozyme M1"/>
    <property type="match status" value="1"/>
</dbReference>
<evidence type="ECO:0000256" key="3">
    <source>
        <dbReference type="ARBA" id="ARBA00010646"/>
    </source>
</evidence>
<feature type="compositionally biased region" description="Low complexity" evidence="12">
    <location>
        <begin position="598"/>
        <end position="624"/>
    </location>
</feature>
<dbReference type="GO" id="GO:0009253">
    <property type="term" value="P:peptidoglycan catabolic process"/>
    <property type="evidence" value="ECO:0007669"/>
    <property type="project" value="InterPro"/>
</dbReference>
<keyword evidence="13" id="KW-0732">Signal</keyword>
<evidence type="ECO:0000256" key="7">
    <source>
        <dbReference type="ARBA" id="ARBA00022638"/>
    </source>
</evidence>
<keyword evidence="15" id="KW-1185">Reference proteome</keyword>
<comment type="caution">
    <text evidence="14">The sequence shown here is derived from an EMBL/GenBank/DDBJ whole genome shotgun (WGS) entry which is preliminary data.</text>
</comment>
<dbReference type="InterPro" id="IPR002053">
    <property type="entry name" value="Glyco_hydro_25"/>
</dbReference>
<dbReference type="EMBL" id="BONH01000028">
    <property type="protein sequence ID" value="GIG00359.1"/>
    <property type="molecule type" value="Genomic_DNA"/>
</dbReference>
<dbReference type="GO" id="GO:0016998">
    <property type="term" value="P:cell wall macromolecule catabolic process"/>
    <property type="evidence" value="ECO:0007669"/>
    <property type="project" value="InterPro"/>
</dbReference>
<feature type="signal peptide" evidence="13">
    <location>
        <begin position="1"/>
        <end position="30"/>
    </location>
</feature>
<gene>
    <name evidence="14" type="ORF">Cci01nite_54520</name>
</gene>
<dbReference type="InterPro" id="IPR018077">
    <property type="entry name" value="Glyco_hydro_fam25_subgr"/>
</dbReference>
<feature type="region of interest" description="Disordered" evidence="12">
    <location>
        <begin position="539"/>
        <end position="645"/>
    </location>
</feature>
<comment type="subcellular location">
    <subcellularLocation>
        <location evidence="2">Secreted</location>
    </subcellularLocation>
</comment>
<dbReference type="Gene3D" id="3.20.20.80">
    <property type="entry name" value="Glycosidases"/>
    <property type="match status" value="1"/>
</dbReference>
<dbReference type="EC" id="3.2.1.17" evidence="4"/>
<dbReference type="GO" id="GO:0005576">
    <property type="term" value="C:extracellular region"/>
    <property type="evidence" value="ECO:0007669"/>
    <property type="project" value="UniProtKB-SubCell"/>
</dbReference>
<evidence type="ECO:0000256" key="2">
    <source>
        <dbReference type="ARBA" id="ARBA00004613"/>
    </source>
</evidence>
<dbReference type="PROSITE" id="PS51904">
    <property type="entry name" value="GLYCOSYL_HYDROL_F25_2"/>
    <property type="match status" value="1"/>
</dbReference>
<evidence type="ECO:0000256" key="10">
    <source>
        <dbReference type="ARBA" id="ARBA00023295"/>
    </source>
</evidence>
<proteinExistence type="inferred from homology"/>
<evidence type="ECO:0000256" key="6">
    <source>
        <dbReference type="ARBA" id="ARBA00022529"/>
    </source>
</evidence>
<dbReference type="GO" id="GO:0016052">
    <property type="term" value="P:carbohydrate catabolic process"/>
    <property type="evidence" value="ECO:0007669"/>
    <property type="project" value="TreeGrafter"/>
</dbReference>
<reference evidence="14 15" key="1">
    <citation type="submission" date="2021-01" db="EMBL/GenBank/DDBJ databases">
        <title>Whole genome shotgun sequence of Catellatospora citrea NBRC 14495.</title>
        <authorList>
            <person name="Komaki H."/>
            <person name="Tamura T."/>
        </authorList>
    </citation>
    <scope>NUCLEOTIDE SEQUENCE [LARGE SCALE GENOMIC DNA]</scope>
    <source>
        <strain evidence="14 15">NBRC 14495</strain>
    </source>
</reference>
<comment type="catalytic activity">
    <reaction evidence="1">
        <text>Hydrolysis of (1-&gt;4)-beta-linkages between N-acetylmuramic acid and N-acetyl-D-glucosamine residues in a peptidoglycan and between N-acetyl-D-glucosamine residues in chitodextrins.</text>
        <dbReference type="EC" id="3.2.1.17"/>
    </reaction>
</comment>
<organism evidence="14 15">
    <name type="scientific">Catellatospora citrea</name>
    <dbReference type="NCBI Taxonomy" id="53366"/>
    <lineage>
        <taxon>Bacteria</taxon>
        <taxon>Bacillati</taxon>
        <taxon>Actinomycetota</taxon>
        <taxon>Actinomycetes</taxon>
        <taxon>Micromonosporales</taxon>
        <taxon>Micromonosporaceae</taxon>
        <taxon>Catellatospora</taxon>
    </lineage>
</organism>
<evidence type="ECO:0000256" key="8">
    <source>
        <dbReference type="ARBA" id="ARBA00022801"/>
    </source>
</evidence>
<dbReference type="GO" id="GO:0031640">
    <property type="term" value="P:killing of cells of another organism"/>
    <property type="evidence" value="ECO:0007669"/>
    <property type="project" value="UniProtKB-KW"/>
</dbReference>
<feature type="region of interest" description="Disordered" evidence="12">
    <location>
        <begin position="31"/>
        <end position="52"/>
    </location>
</feature>
<dbReference type="Proteomes" id="UP000659904">
    <property type="component" value="Unassembled WGS sequence"/>
</dbReference>
<sequence>MNRHRTAAARRAVLVAAGLFLSLTALPAGAAPPPDPLGPDGKPITDGWAGAGTPAELAAPPAAARVMAAAPGGYPVTGIDVSHHQGTINWEKVADKGAKFVYAKVTEGVHYVDASFKDNYSGARKNGILFGAYHFARPDKTNGRTQADFFLDRAQYRNDGRSLPPMLDIEWPYKLGGKLVAPGPCWGKSKSELVRFIRDFTQRVRERTGSATMIYTNPNWWNPCTGKNADFGDHYLFISSYTDKVRGLPAGWDRWTLWQYANHGKLPGDQNVFNGNLADLASLAANPAGPLPRPVVGDWDGNGTMTPGLVSAEGETWRWRLSNTLDGTPDPALDFTYGDAEKTPIVGDWDGNGTYTPGTVDAEGKRRDYYLANGFRSGPADIHTGFGDIEDIPVVGDWDGNGTFTPGAVDSSGKLHEWKLTNTFAKPVTAVEFEYGDAAKTPIVGDWDGNRTFTPGTVDMDGERHDYYLSNVNAAGPTQVRLGFGAVYTVPLVGDWNGDKVFTPGAIDASGDAGLVWQLTNSLTGGDTAEVTFTYGSTGSSAVPAPAANPVPSAAPSPSTAPSPSASPSGAVAVGARPSASPSRTPAAAPSPTPAAAPSPSANRTPAAAPSPSPSRAAAVGASPTPRPTPSASHAHPATRTAPRP</sequence>
<evidence type="ECO:0000256" key="9">
    <source>
        <dbReference type="ARBA" id="ARBA00023157"/>
    </source>
</evidence>
<keyword evidence="10" id="KW-0326">Glycosidase</keyword>
<dbReference type="PANTHER" id="PTHR34135">
    <property type="entry name" value="LYSOZYME"/>
    <property type="match status" value="1"/>
</dbReference>
<dbReference type="SMART" id="SM00641">
    <property type="entry name" value="Glyco_25"/>
    <property type="match status" value="1"/>
</dbReference>
<dbReference type="Pfam" id="PF01183">
    <property type="entry name" value="Glyco_hydro_25"/>
    <property type="match status" value="1"/>
</dbReference>
<keyword evidence="8" id="KW-0378">Hydrolase</keyword>
<evidence type="ECO:0000256" key="1">
    <source>
        <dbReference type="ARBA" id="ARBA00000632"/>
    </source>
</evidence>
<comment type="similarity">
    <text evidence="3">Belongs to the glycosyl hydrolase 25 family.</text>
</comment>
<protein>
    <recommendedName>
        <fullName evidence="4">lysozyme</fullName>
        <ecNumber evidence="4">3.2.1.17</ecNumber>
    </recommendedName>
</protein>
<evidence type="ECO:0000256" key="11">
    <source>
        <dbReference type="ARBA" id="ARBA00055588"/>
    </source>
</evidence>